<organism evidence="7 8">
    <name type="scientific">Apiospora kogelbergensis</name>
    <dbReference type="NCBI Taxonomy" id="1337665"/>
    <lineage>
        <taxon>Eukaryota</taxon>
        <taxon>Fungi</taxon>
        <taxon>Dikarya</taxon>
        <taxon>Ascomycota</taxon>
        <taxon>Pezizomycotina</taxon>
        <taxon>Sordariomycetes</taxon>
        <taxon>Xylariomycetidae</taxon>
        <taxon>Amphisphaeriales</taxon>
        <taxon>Apiosporaceae</taxon>
        <taxon>Apiospora</taxon>
    </lineage>
</organism>
<comment type="caution">
    <text evidence="7">The sequence shown here is derived from an EMBL/GenBank/DDBJ whole genome shotgun (WGS) entry which is preliminary data.</text>
</comment>
<dbReference type="GO" id="GO:0004558">
    <property type="term" value="F:alpha-1,4-glucosidase activity"/>
    <property type="evidence" value="ECO:0007669"/>
    <property type="project" value="UniProtKB-EC"/>
</dbReference>
<evidence type="ECO:0000256" key="2">
    <source>
        <dbReference type="ARBA" id="ARBA00007806"/>
    </source>
</evidence>
<dbReference type="InterPro" id="IPR013780">
    <property type="entry name" value="Glyco_hydro_b"/>
</dbReference>
<dbReference type="Pfam" id="PF01055">
    <property type="entry name" value="Glyco_hydro_31_2nd"/>
    <property type="match status" value="1"/>
</dbReference>
<keyword evidence="4" id="KW-0326">Glycosidase</keyword>
<dbReference type="SUPFAM" id="SSF51445">
    <property type="entry name" value="(Trans)glycosidases"/>
    <property type="match status" value="1"/>
</dbReference>
<sequence>MSPEPDAHIIGGRDGAKYRFTLLTDGLLRYEWAPDGVFEDRPSAFAATRNSSDPGKSEVPDHRIKETEDLLEIITARFHLTYNKQEFSPHGLSAIVANHTRSTWRYGKKEETEGGTTRTLDAVDGRTEVEPGVVSQKGFATIDDSTTMLFEEDGFIAPRRSGRGRVDGYLFAYGHDYREAVKGLYAISGRPPVLPRWALGNWWSRYYEYTADSYLTLMNQFRDNGIPLSTAVIDMDWHLVDDPRIVAAGMTGWTGYTWNRELFPNPPEFLQELHKRGLKVTLNDHPADGVHSYEDLYKEVAQAVGHDTSHNDPVPFEITNRKYLDAYMNILISSLEKDGMDFVWIDWQQGEFSLMGVDPLWVLNHYHFVHNADSEKGRPIIFSRYAGPGSHRYPIGFSGDSIVSWDSLDFQPEFTSMASNIGYGWWSHDIGGHMRGIKDYDLLTRWIQYGVFSPVMRLHSSKSLWVAKEAWKLPPGPRGNWQRCKGEPLIQPMYWEYPYADPAYKVPNQFFFGSQMIVVPITTPQSRSMGLGKVKAWLPPGRYVDYFNNVVYDGDRELWLSRPLDHYPVLLKEGSIVPLDQNEIPKNGGGNPDAFEVVVTVGADGYFELAEDDEDSTAANDVLAQDQEWSKISINFTQSIGRIHVKSVSKMRGSKANGRARGWSFRFPGLKAIKDMSLQVMVMSASLTEDYTRPFIGNMINISDVPAESQIIVELGPNPQLAINDPVSLIEPILDAAQNDYEIKDAVWDVVSAEKSSVMDKLAQLQTLGLDEDLSLAVTEYLIADSRP</sequence>
<gene>
    <name evidence="7" type="ORF">PG999_006432</name>
</gene>
<keyword evidence="8" id="KW-1185">Reference proteome</keyword>
<evidence type="ECO:0000256" key="4">
    <source>
        <dbReference type="RuleBase" id="RU361185"/>
    </source>
</evidence>
<reference evidence="7 8" key="1">
    <citation type="submission" date="2023-01" db="EMBL/GenBank/DDBJ databases">
        <title>Analysis of 21 Apiospora genomes using comparative genomics revels a genus with tremendous synthesis potential of carbohydrate active enzymes and secondary metabolites.</title>
        <authorList>
            <person name="Sorensen T."/>
        </authorList>
    </citation>
    <scope>NUCLEOTIDE SEQUENCE [LARGE SCALE GENOMIC DNA]</scope>
    <source>
        <strain evidence="7 8">CBS 117206</strain>
    </source>
</reference>
<dbReference type="GO" id="GO:0005975">
    <property type="term" value="P:carbohydrate metabolic process"/>
    <property type="evidence" value="ECO:0007669"/>
    <property type="project" value="InterPro"/>
</dbReference>
<dbReference type="CDD" id="cd06595">
    <property type="entry name" value="GH31_u1"/>
    <property type="match status" value="1"/>
</dbReference>
<dbReference type="EC" id="3.2.1.20" evidence="3"/>
<dbReference type="Pfam" id="PF21365">
    <property type="entry name" value="Glyco_hydro_31_3rd"/>
    <property type="match status" value="1"/>
</dbReference>
<evidence type="ECO:0000313" key="8">
    <source>
        <dbReference type="Proteomes" id="UP001392437"/>
    </source>
</evidence>
<dbReference type="InterPro" id="IPR048395">
    <property type="entry name" value="Glyco_hydro_31_C"/>
</dbReference>
<evidence type="ECO:0000259" key="5">
    <source>
        <dbReference type="Pfam" id="PF01055"/>
    </source>
</evidence>
<feature type="domain" description="Glycosyl hydrolase family 31 C-terminal" evidence="6">
    <location>
        <begin position="486"/>
        <end position="577"/>
    </location>
</feature>
<dbReference type="EMBL" id="JAQQWP010000006">
    <property type="protein sequence ID" value="KAK8114363.1"/>
    <property type="molecule type" value="Genomic_DNA"/>
</dbReference>
<dbReference type="InterPro" id="IPR000322">
    <property type="entry name" value="Glyco_hydro_31_TIM"/>
</dbReference>
<comment type="catalytic activity">
    <reaction evidence="1">
        <text>Hydrolysis of terminal, non-reducing (1-&gt;4)-linked alpha-D-glucose residues with release of alpha-D-glucose.</text>
        <dbReference type="EC" id="3.2.1.20"/>
    </reaction>
</comment>
<dbReference type="AlphaFoldDB" id="A0AAW0QTY1"/>
<keyword evidence="4 7" id="KW-0378">Hydrolase</keyword>
<evidence type="ECO:0000259" key="6">
    <source>
        <dbReference type="Pfam" id="PF21365"/>
    </source>
</evidence>
<dbReference type="Gene3D" id="2.60.40.1180">
    <property type="entry name" value="Golgi alpha-mannosidase II"/>
    <property type="match status" value="2"/>
</dbReference>
<feature type="domain" description="Glycoside hydrolase family 31 TIM barrel" evidence="5">
    <location>
        <begin position="191"/>
        <end position="474"/>
    </location>
</feature>
<dbReference type="Proteomes" id="UP001392437">
    <property type="component" value="Unassembled WGS sequence"/>
</dbReference>
<dbReference type="SUPFAM" id="SSF51011">
    <property type="entry name" value="Glycosyl hydrolase domain"/>
    <property type="match status" value="1"/>
</dbReference>
<protein>
    <recommendedName>
        <fullName evidence="3">alpha-glucosidase</fullName>
        <ecNumber evidence="3">3.2.1.20</ecNumber>
    </recommendedName>
</protein>
<dbReference type="PANTHER" id="PTHR22762:SF89">
    <property type="entry name" value="ALPHA-XYLOSIDASE"/>
    <property type="match status" value="1"/>
</dbReference>
<dbReference type="InterPro" id="IPR017853">
    <property type="entry name" value="GH"/>
</dbReference>
<proteinExistence type="inferred from homology"/>
<evidence type="ECO:0000256" key="1">
    <source>
        <dbReference type="ARBA" id="ARBA00001657"/>
    </source>
</evidence>
<evidence type="ECO:0000256" key="3">
    <source>
        <dbReference type="ARBA" id="ARBA00012741"/>
    </source>
</evidence>
<name>A0AAW0QTY1_9PEZI</name>
<dbReference type="PANTHER" id="PTHR22762">
    <property type="entry name" value="ALPHA-GLUCOSIDASE"/>
    <property type="match status" value="1"/>
</dbReference>
<comment type="similarity">
    <text evidence="2 4">Belongs to the glycosyl hydrolase 31 family.</text>
</comment>
<dbReference type="Gene3D" id="3.20.20.80">
    <property type="entry name" value="Glycosidases"/>
    <property type="match status" value="1"/>
</dbReference>
<evidence type="ECO:0000313" key="7">
    <source>
        <dbReference type="EMBL" id="KAK8114363.1"/>
    </source>
</evidence>
<accession>A0AAW0QTY1</accession>
<dbReference type="GO" id="GO:0006491">
    <property type="term" value="P:N-glycan processing"/>
    <property type="evidence" value="ECO:0007669"/>
    <property type="project" value="TreeGrafter"/>
</dbReference>